<keyword evidence="4" id="KW-0143">Chaperone</keyword>
<dbReference type="GO" id="GO:0044781">
    <property type="term" value="P:bacterial-type flagellum organization"/>
    <property type="evidence" value="ECO:0007669"/>
    <property type="project" value="UniProtKB-KW"/>
</dbReference>
<evidence type="ECO:0000256" key="2">
    <source>
        <dbReference type="ARBA" id="ARBA00022490"/>
    </source>
</evidence>
<keyword evidence="6" id="KW-0966">Cell projection</keyword>
<reference evidence="6 7" key="1">
    <citation type="submission" date="2015-02" db="EMBL/GenBank/DDBJ databases">
        <title>Draft genome sequence of Pseudomonas stutzeri NT0128 isolated from wheat (Triticum turgidum) rhizosphere.</title>
        <authorList>
            <person name="Tovi N."/>
            <person name="Frenk S."/>
            <person name="Hadar Y."/>
            <person name="Minz D."/>
        </authorList>
    </citation>
    <scope>NUCLEOTIDE SEQUENCE [LARGE SCALE GENOMIC DNA]</scope>
    <source>
        <strain evidence="6 7">NT0128</strain>
    </source>
</reference>
<accession>A0A0D9APZ1</accession>
<name>A0A0D9APZ1_STUST</name>
<evidence type="ECO:0000256" key="5">
    <source>
        <dbReference type="ARBA" id="ARBA00093797"/>
    </source>
</evidence>
<dbReference type="PATRIC" id="fig|316.101.peg.1262"/>
<dbReference type="Pfam" id="PF05400">
    <property type="entry name" value="FliT"/>
    <property type="match status" value="1"/>
</dbReference>
<dbReference type="AlphaFoldDB" id="A0A0D9APZ1"/>
<dbReference type="Proteomes" id="UP000032487">
    <property type="component" value="Unassembled WGS sequence"/>
</dbReference>
<evidence type="ECO:0000256" key="1">
    <source>
        <dbReference type="ARBA" id="ARBA00004514"/>
    </source>
</evidence>
<organism evidence="6 7">
    <name type="scientific">Stutzerimonas stutzeri</name>
    <name type="common">Pseudomonas stutzeri</name>
    <dbReference type="NCBI Taxonomy" id="316"/>
    <lineage>
        <taxon>Bacteria</taxon>
        <taxon>Pseudomonadati</taxon>
        <taxon>Pseudomonadota</taxon>
        <taxon>Gammaproteobacteria</taxon>
        <taxon>Pseudomonadales</taxon>
        <taxon>Pseudomonadaceae</taxon>
        <taxon>Stutzerimonas</taxon>
    </lineage>
</organism>
<dbReference type="InterPro" id="IPR008622">
    <property type="entry name" value="FliT"/>
</dbReference>
<comment type="subcellular location">
    <subcellularLocation>
        <location evidence="1">Cytoplasm</location>
        <location evidence="1">Cytosol</location>
    </subcellularLocation>
</comment>
<comment type="caution">
    <text evidence="6">The sequence shown here is derived from an EMBL/GenBank/DDBJ whole genome shotgun (WGS) entry which is preliminary data.</text>
</comment>
<dbReference type="Gene3D" id="1.20.58.380">
    <property type="entry name" value="Flagellar protein flit"/>
    <property type="match status" value="1"/>
</dbReference>
<dbReference type="RefSeq" id="WP_045161511.1">
    <property type="nucleotide sequence ID" value="NZ_JYHV01000014.1"/>
</dbReference>
<keyword evidence="3" id="KW-1005">Bacterial flagellum biogenesis</keyword>
<evidence type="ECO:0000256" key="4">
    <source>
        <dbReference type="ARBA" id="ARBA00023186"/>
    </source>
</evidence>
<evidence type="ECO:0000313" key="7">
    <source>
        <dbReference type="Proteomes" id="UP000032487"/>
    </source>
</evidence>
<sequence length="97" mass="10850">MQSRKQAFATLTDKLRGALEATDWEAVTILDLECRALVATLRDEDASDAGLHEQLVQLSRLYDCLQQSGNAERSRVAGELTRLNQSRQVNQAYKALD</sequence>
<evidence type="ECO:0000313" key="6">
    <source>
        <dbReference type="EMBL" id="KJH82734.1"/>
    </source>
</evidence>
<keyword evidence="6" id="KW-0282">Flagellum</keyword>
<proteinExistence type="predicted"/>
<protein>
    <recommendedName>
        <fullName evidence="5">Flagellar protein FliT</fullName>
    </recommendedName>
</protein>
<keyword evidence="6" id="KW-0969">Cilium</keyword>
<evidence type="ECO:0000256" key="3">
    <source>
        <dbReference type="ARBA" id="ARBA00022795"/>
    </source>
</evidence>
<gene>
    <name evidence="6" type="ORF">UF78_07740</name>
</gene>
<keyword evidence="2" id="KW-0963">Cytoplasm</keyword>
<dbReference type="EMBL" id="JYHV01000014">
    <property type="protein sequence ID" value="KJH82734.1"/>
    <property type="molecule type" value="Genomic_DNA"/>
</dbReference>
<dbReference type="OrthoDB" id="7025202at2"/>